<reference evidence="6" key="1">
    <citation type="submission" date="2023-06" db="EMBL/GenBank/DDBJ databases">
        <title>Draft genome sequence of Nocardioides sp. SOB72.</title>
        <authorList>
            <person name="Zhang G."/>
        </authorList>
    </citation>
    <scope>NUCLEOTIDE SEQUENCE</scope>
    <source>
        <strain evidence="6">SOB72</strain>
    </source>
</reference>
<keyword evidence="7" id="KW-1185">Reference proteome</keyword>
<dbReference type="SUPFAM" id="SSF46689">
    <property type="entry name" value="Homeodomain-like"/>
    <property type="match status" value="1"/>
</dbReference>
<keyword evidence="3" id="KW-0804">Transcription</keyword>
<sequence length="192" mass="20393">MSSYVSNAPRQELGGRRAETVERLFSAGAEELDEVGHEALTIRSVAGRAGVSPATAYTYFASKNHLFAELFWRSLVEDADHEPQGADAVARVQSVTRRMAERLAASPALAAAVTPALLSSDADVARLRLRIGGEFLDRFARALGEQPDPAVLEALVLAFSGALLQAGMGVLTYTDMGERLDAVVAAILEGHA</sequence>
<keyword evidence="1" id="KW-0805">Transcription regulation</keyword>
<evidence type="ECO:0000256" key="4">
    <source>
        <dbReference type="PROSITE-ProRule" id="PRU00335"/>
    </source>
</evidence>
<comment type="caution">
    <text evidence="6">The sequence shown here is derived from an EMBL/GenBank/DDBJ whole genome shotgun (WGS) entry which is preliminary data.</text>
</comment>
<dbReference type="Proteomes" id="UP001168537">
    <property type="component" value="Unassembled WGS sequence"/>
</dbReference>
<name>A0ABT8EZ03_9ACTN</name>
<dbReference type="PANTHER" id="PTHR30055">
    <property type="entry name" value="HTH-TYPE TRANSCRIPTIONAL REGULATOR RUTR"/>
    <property type="match status" value="1"/>
</dbReference>
<feature type="domain" description="HTH tetR-type" evidence="5">
    <location>
        <begin position="18"/>
        <end position="78"/>
    </location>
</feature>
<dbReference type="PANTHER" id="PTHR30055:SF234">
    <property type="entry name" value="HTH-TYPE TRANSCRIPTIONAL REGULATOR BETI"/>
    <property type="match status" value="1"/>
</dbReference>
<gene>
    <name evidence="6" type="ORF">QWY29_18805</name>
</gene>
<dbReference type="PROSITE" id="PS50977">
    <property type="entry name" value="HTH_TETR_2"/>
    <property type="match status" value="1"/>
</dbReference>
<accession>A0ABT8EZ03</accession>
<evidence type="ECO:0000259" key="5">
    <source>
        <dbReference type="PROSITE" id="PS50977"/>
    </source>
</evidence>
<dbReference type="InterPro" id="IPR050109">
    <property type="entry name" value="HTH-type_TetR-like_transc_reg"/>
</dbReference>
<evidence type="ECO:0000256" key="1">
    <source>
        <dbReference type="ARBA" id="ARBA00023015"/>
    </source>
</evidence>
<dbReference type="Gene3D" id="1.10.357.10">
    <property type="entry name" value="Tetracycline Repressor, domain 2"/>
    <property type="match status" value="1"/>
</dbReference>
<evidence type="ECO:0000313" key="6">
    <source>
        <dbReference type="EMBL" id="MDN4163426.1"/>
    </source>
</evidence>
<dbReference type="EMBL" id="JAUHJR010000012">
    <property type="protein sequence ID" value="MDN4163426.1"/>
    <property type="molecule type" value="Genomic_DNA"/>
</dbReference>
<proteinExistence type="predicted"/>
<protein>
    <submittedName>
        <fullName evidence="6">TetR/AcrR family transcriptional regulator</fullName>
    </submittedName>
</protein>
<organism evidence="6 7">
    <name type="scientific">Nocardioides abyssi</name>
    <dbReference type="NCBI Taxonomy" id="3058370"/>
    <lineage>
        <taxon>Bacteria</taxon>
        <taxon>Bacillati</taxon>
        <taxon>Actinomycetota</taxon>
        <taxon>Actinomycetes</taxon>
        <taxon>Propionibacteriales</taxon>
        <taxon>Nocardioidaceae</taxon>
        <taxon>Nocardioides</taxon>
    </lineage>
</organism>
<feature type="DNA-binding region" description="H-T-H motif" evidence="4">
    <location>
        <begin position="41"/>
        <end position="60"/>
    </location>
</feature>
<dbReference type="PRINTS" id="PR00455">
    <property type="entry name" value="HTHTETR"/>
</dbReference>
<dbReference type="InterPro" id="IPR001647">
    <property type="entry name" value="HTH_TetR"/>
</dbReference>
<dbReference type="RefSeq" id="WP_300962739.1">
    <property type="nucleotide sequence ID" value="NZ_JAUHJR010000012.1"/>
</dbReference>
<dbReference type="Pfam" id="PF00440">
    <property type="entry name" value="TetR_N"/>
    <property type="match status" value="1"/>
</dbReference>
<evidence type="ECO:0000256" key="2">
    <source>
        <dbReference type="ARBA" id="ARBA00023125"/>
    </source>
</evidence>
<evidence type="ECO:0000313" key="7">
    <source>
        <dbReference type="Proteomes" id="UP001168537"/>
    </source>
</evidence>
<keyword evidence="2 4" id="KW-0238">DNA-binding</keyword>
<evidence type="ECO:0000256" key="3">
    <source>
        <dbReference type="ARBA" id="ARBA00023163"/>
    </source>
</evidence>
<dbReference type="InterPro" id="IPR009057">
    <property type="entry name" value="Homeodomain-like_sf"/>
</dbReference>